<comment type="caution">
    <text evidence="1">The sequence shown here is derived from an EMBL/GenBank/DDBJ whole genome shotgun (WGS) entry which is preliminary data.</text>
</comment>
<name>A0A3D0KBF6_9GAMM</name>
<dbReference type="AlphaFoldDB" id="A0A3D0KBF6"/>
<evidence type="ECO:0000313" key="1">
    <source>
        <dbReference type="EMBL" id="HCA00878.1"/>
    </source>
</evidence>
<dbReference type="EMBL" id="DOTR01000011">
    <property type="protein sequence ID" value="HCA00878.1"/>
    <property type="molecule type" value="Genomic_DNA"/>
</dbReference>
<protein>
    <submittedName>
        <fullName evidence="1">Uncharacterized protein</fullName>
    </submittedName>
</protein>
<gene>
    <name evidence="1" type="ORF">DEO68_01560</name>
</gene>
<sequence>MSNRANKAAKSDWALLGHRLNPWRHRVITAGFGLTISNFADLNGGINITALIGGGVSSGEMIVVRPTICFLSA</sequence>
<organism evidence="1">
    <name type="scientific">Halomonas campaniensis</name>
    <dbReference type="NCBI Taxonomy" id="213554"/>
    <lineage>
        <taxon>Bacteria</taxon>
        <taxon>Pseudomonadati</taxon>
        <taxon>Pseudomonadota</taxon>
        <taxon>Gammaproteobacteria</taxon>
        <taxon>Oceanospirillales</taxon>
        <taxon>Halomonadaceae</taxon>
        <taxon>Halomonas</taxon>
    </lineage>
</organism>
<accession>A0A3D0KBF6</accession>
<proteinExistence type="predicted"/>
<reference evidence="1" key="1">
    <citation type="journal article" date="2018" name="Nat. Biotechnol.">
        <title>A standardized bacterial taxonomy based on genome phylogeny substantially revises the tree of life.</title>
        <authorList>
            <person name="Parks D.H."/>
            <person name="Chuvochina M."/>
            <person name="Waite D.W."/>
            <person name="Rinke C."/>
            <person name="Skarshewski A."/>
            <person name="Chaumeil P.A."/>
            <person name="Hugenholtz P."/>
        </authorList>
    </citation>
    <scope>NUCLEOTIDE SEQUENCE [LARGE SCALE GENOMIC DNA]</scope>
    <source>
        <strain evidence="1">UBA11284</strain>
    </source>
</reference>